<evidence type="ECO:0000313" key="10">
    <source>
        <dbReference type="EMBL" id="MEA5670336.1"/>
    </source>
</evidence>
<dbReference type="SUPFAM" id="SSF54060">
    <property type="entry name" value="His-Me finger endonucleases"/>
    <property type="match status" value="1"/>
</dbReference>
<feature type="domain" description="Pyosin/cloacin translocation" evidence="9">
    <location>
        <begin position="304"/>
        <end position="434"/>
    </location>
</feature>
<dbReference type="Proteomes" id="UP001302573">
    <property type="component" value="Unassembled WGS sequence"/>
</dbReference>
<dbReference type="InterPro" id="IPR003615">
    <property type="entry name" value="HNH_nuc"/>
</dbReference>
<name>A0ABU5VAF1_9PSED</name>
<dbReference type="InterPro" id="IPR037146">
    <property type="entry name" value="Colicin/pyocin_DNase_dom_sf"/>
</dbReference>
<keyword evidence="3" id="KW-0540">Nuclease</keyword>
<evidence type="ECO:0000259" key="9">
    <source>
        <dbReference type="Pfam" id="PF06958"/>
    </source>
</evidence>
<proteinExistence type="inferred from homology"/>
<evidence type="ECO:0000256" key="7">
    <source>
        <dbReference type="ARBA" id="ARBA00023048"/>
    </source>
</evidence>
<keyword evidence="11" id="KW-1185">Reference proteome</keyword>
<keyword evidence="2" id="KW-0929">Antimicrobial</keyword>
<dbReference type="Pfam" id="PF06958">
    <property type="entry name" value="Pyocin_S"/>
    <property type="match status" value="1"/>
</dbReference>
<keyword evidence="4" id="KW-0255">Endonuclease</keyword>
<sequence length="568" mass="61090">MLEAIKKESAGKFQLNSIVPTTTDEIATLVANRYAGDDNAQIYAMEDLVIQKIDALPALDAQVQQLLGFTPSWRSTEAVMSSYEQRYGSVGDNPDLFVQRLTQSYAYSRARDFSALQIYYLSEQLKGSTTEQVRARVQARESKRHAAVLAAKAEAERIAAEAVAKAEAERTAAEAAAKAEAERTAAEAAAKAEAERTAAEAAALLANTYSTSGATAPIQAVVLTATGAVASNTATFALRSVISTAIGALGGYAATVASGFTVGVSALLYSPKLGNGELPERYSLQTPLSDLIPQANTSLPTLDATTSEAEIPYRFSSRTGAEGYSEIFAVKTDSNAIPSKVRVLSASYDAQRNIYIAVTTDSPPRTMTWTPIVNPGDPSTSLPNDLSPPTVYTGAELMPIEIRIDSYPGVADASLDDYIIVFPADSGLPPIYTMFRDRREDPGVASGQGPQVDENWSKGASIGEGAPIPMQIADSLRDRHFANWRAMREALWKAVGSDEMLSKQFSTVNVSRMRQGLAPFVPKRDRVGGRGVIELHHKILISRGGEIYNVENIFLTTPSRHIEIHKGE</sequence>
<evidence type="ECO:0000256" key="8">
    <source>
        <dbReference type="SAM" id="Coils"/>
    </source>
</evidence>
<dbReference type="EMBL" id="JAYFUI010000046">
    <property type="protein sequence ID" value="MEA5670336.1"/>
    <property type="molecule type" value="Genomic_DNA"/>
</dbReference>
<keyword evidence="7" id="KW-0078">Bacteriocin</keyword>
<evidence type="ECO:0000256" key="2">
    <source>
        <dbReference type="ARBA" id="ARBA00022529"/>
    </source>
</evidence>
<evidence type="ECO:0000256" key="3">
    <source>
        <dbReference type="ARBA" id="ARBA00022722"/>
    </source>
</evidence>
<dbReference type="InterPro" id="IPR003060">
    <property type="entry name" value="Pyocin_killer"/>
</dbReference>
<dbReference type="InterPro" id="IPR036302">
    <property type="entry name" value="Pyosin/cloacin_T_dom_sf"/>
</dbReference>
<evidence type="ECO:0000256" key="5">
    <source>
        <dbReference type="ARBA" id="ARBA00022801"/>
    </source>
</evidence>
<dbReference type="PRINTS" id="PR01300">
    <property type="entry name" value="PYOCINKILLER"/>
</dbReference>
<dbReference type="CDD" id="cd00085">
    <property type="entry name" value="HNHc"/>
    <property type="match status" value="1"/>
</dbReference>
<evidence type="ECO:0000256" key="6">
    <source>
        <dbReference type="ARBA" id="ARBA00023022"/>
    </source>
</evidence>
<feature type="coiled-coil region" evidence="8">
    <location>
        <begin position="163"/>
        <end position="198"/>
    </location>
</feature>
<keyword evidence="8" id="KW-0175">Coiled coil</keyword>
<dbReference type="Gene3D" id="3.90.540.10">
    <property type="entry name" value="Colicin/pyocin, DNase domain"/>
    <property type="match status" value="1"/>
</dbReference>
<dbReference type="Pfam" id="PF21431">
    <property type="entry name" value="Col-Pyo_DNase"/>
    <property type="match status" value="1"/>
</dbReference>
<keyword evidence="6" id="KW-0044">Antibiotic</keyword>
<comment type="caution">
    <text evidence="10">The sequence shown here is derived from an EMBL/GenBank/DDBJ whole genome shotgun (WGS) entry which is preliminary data.</text>
</comment>
<reference evidence="10 11" key="1">
    <citation type="submission" date="2023-12" db="EMBL/GenBank/DDBJ databases">
        <title>Pseudomonas machongensis sp. nov., isolated from wilted pepper plants (Capsicum annuum).</title>
        <authorList>
            <person name="Qiu M."/>
            <person name="Li Y."/>
            <person name="Liu Q."/>
            <person name="Zhang X."/>
            <person name="Huang Y."/>
            <person name="Guo R."/>
            <person name="Hu M."/>
            <person name="Zhou J."/>
            <person name="Zhou X."/>
        </authorList>
    </citation>
    <scope>NUCLEOTIDE SEQUENCE [LARGE SCALE GENOMIC DNA]</scope>
    <source>
        <strain evidence="10 11">MH2</strain>
    </source>
</reference>
<dbReference type="InterPro" id="IPR016128">
    <property type="entry name" value="Pyosin/cloacin_T_dom"/>
</dbReference>
<keyword evidence="5" id="KW-0378">Hydrolase</keyword>
<gene>
    <name evidence="10" type="ORF">VA602_03170</name>
</gene>
<evidence type="ECO:0000313" key="11">
    <source>
        <dbReference type="Proteomes" id="UP001302573"/>
    </source>
</evidence>
<accession>A0ABU5VAF1</accession>
<dbReference type="SUPFAM" id="SSF69369">
    <property type="entry name" value="Cloacin translocation domain"/>
    <property type="match status" value="1"/>
</dbReference>
<comment type="similarity">
    <text evidence="1">Belongs to the colicin/pyosin nuclease family.</text>
</comment>
<evidence type="ECO:0000256" key="1">
    <source>
        <dbReference type="ARBA" id="ARBA00006811"/>
    </source>
</evidence>
<evidence type="ECO:0000256" key="4">
    <source>
        <dbReference type="ARBA" id="ARBA00022759"/>
    </source>
</evidence>
<organism evidence="10 11">
    <name type="scientific">Pseudomonas machongensis</name>
    <dbReference type="NCBI Taxonomy" id="3110229"/>
    <lineage>
        <taxon>Bacteria</taxon>
        <taxon>Pseudomonadati</taxon>
        <taxon>Pseudomonadota</taxon>
        <taxon>Gammaproteobacteria</taxon>
        <taxon>Pseudomonadales</taxon>
        <taxon>Pseudomonadaceae</taxon>
        <taxon>Pseudomonas</taxon>
    </lineage>
</organism>
<protein>
    <submittedName>
        <fullName evidence="10">S-type pyocin domain-containing protein</fullName>
    </submittedName>
</protein>
<dbReference type="RefSeq" id="WP_323452450.1">
    <property type="nucleotide sequence ID" value="NZ_JAYFUI010000046.1"/>
</dbReference>
<dbReference type="InterPro" id="IPR044925">
    <property type="entry name" value="His-Me_finger_sf"/>
</dbReference>